<gene>
    <name evidence="2" type="ORF">IV64_GL002672</name>
</gene>
<evidence type="ECO:0000313" key="3">
    <source>
        <dbReference type="Proteomes" id="UP000051783"/>
    </source>
</evidence>
<dbReference type="SMART" id="SM00382">
    <property type="entry name" value="AAA"/>
    <property type="match status" value="1"/>
</dbReference>
<dbReference type="Gene3D" id="3.40.50.300">
    <property type="entry name" value="P-loop containing nucleotide triphosphate hydrolases"/>
    <property type="match status" value="1"/>
</dbReference>
<evidence type="ECO:0000259" key="1">
    <source>
        <dbReference type="SMART" id="SM00382"/>
    </source>
</evidence>
<accession>A0A0R2MFS4</accession>
<proteinExistence type="predicted"/>
<dbReference type="PATRIC" id="fig|942150.3.peg.2784"/>
<dbReference type="AlphaFoldDB" id="A0A0R2MFS4"/>
<dbReference type="STRING" id="942150.IV64_GL002672"/>
<evidence type="ECO:0000313" key="2">
    <source>
        <dbReference type="EMBL" id="KRO10976.1"/>
    </source>
</evidence>
<feature type="domain" description="AAA+ ATPase" evidence="1">
    <location>
        <begin position="41"/>
        <end position="179"/>
    </location>
</feature>
<dbReference type="InterPro" id="IPR003593">
    <property type="entry name" value="AAA+_ATPase"/>
</dbReference>
<dbReference type="EMBL" id="JQCL01000057">
    <property type="protein sequence ID" value="KRO10976.1"/>
    <property type="molecule type" value="Genomic_DNA"/>
</dbReference>
<reference evidence="2 3" key="1">
    <citation type="journal article" date="2015" name="Genome Announc.">
        <title>Expanding the biotechnology potential of lactobacilli through comparative genomics of 213 strains and associated genera.</title>
        <authorList>
            <person name="Sun Z."/>
            <person name="Harris H.M."/>
            <person name="McCann A."/>
            <person name="Guo C."/>
            <person name="Argimon S."/>
            <person name="Zhang W."/>
            <person name="Yang X."/>
            <person name="Jeffery I.B."/>
            <person name="Cooney J.C."/>
            <person name="Kagawa T.F."/>
            <person name="Liu W."/>
            <person name="Song Y."/>
            <person name="Salvetti E."/>
            <person name="Wrobel A."/>
            <person name="Rasinkangas P."/>
            <person name="Parkhill J."/>
            <person name="Rea M.C."/>
            <person name="O'Sullivan O."/>
            <person name="Ritari J."/>
            <person name="Douillard F.P."/>
            <person name="Paul Ross R."/>
            <person name="Yang R."/>
            <person name="Briner A.E."/>
            <person name="Felis G.E."/>
            <person name="de Vos W.M."/>
            <person name="Barrangou R."/>
            <person name="Klaenhammer T.R."/>
            <person name="Caufield P.W."/>
            <person name="Cui Y."/>
            <person name="Zhang H."/>
            <person name="O'Toole P.W."/>
        </authorList>
    </citation>
    <scope>NUCLEOTIDE SEQUENCE [LARGE SCALE GENOMIC DNA]</scope>
    <source>
        <strain evidence="2 3">LMG 26013</strain>
    </source>
</reference>
<sequence>MQSNMSAATFKLTDQAALSPAQQRLETQLFNFITTHLNQKQTGLFVIHGDAGTGKSAVLAAAFSRLQAQSRSKDATPLQGTDNYLVVNHNEMLKIYKQLAGDDPALRKKDFQKPTPLINRLAKTSQTADVVFIDEAHLLLTQSDRYNRFNGHNQLSELINHSRVVVLVFDTRQVLKLKSYWHSADLAPFLAHYPHTTFNLDQQFRVTGNDQVINWIDGFTQGKLLSKPTDANFDLQIFADGQPMYDQIQQQDQRVGLSRMIATADFPYVVNHGTWYVTAGQLKLPWDKVNLTDEPWALRPETLNEVGSIYTIQGFDLNYAGVILGPSVGYDEAHNRVIVRPERYEDQEAFKKRSDLGNLEPLQQQIIFNSINVLMKRGRYGLYLYAVDPVLRRHLLAL</sequence>
<dbReference type="RefSeq" id="WP_057706466.1">
    <property type="nucleotide sequence ID" value="NZ_JQCL01000057.1"/>
</dbReference>
<keyword evidence="3" id="KW-1185">Reference proteome</keyword>
<dbReference type="InterPro" id="IPR027417">
    <property type="entry name" value="P-loop_NTPase"/>
</dbReference>
<protein>
    <recommendedName>
        <fullName evidence="1">AAA+ ATPase domain-containing protein</fullName>
    </recommendedName>
</protein>
<comment type="caution">
    <text evidence="2">The sequence shown here is derived from an EMBL/GenBank/DDBJ whole genome shotgun (WGS) entry which is preliminary data.</text>
</comment>
<dbReference type="SUPFAM" id="SSF52540">
    <property type="entry name" value="P-loop containing nucleoside triphosphate hydrolases"/>
    <property type="match status" value="1"/>
</dbReference>
<dbReference type="Pfam" id="PF09848">
    <property type="entry name" value="SLFN-g3_helicase"/>
    <property type="match status" value="1"/>
</dbReference>
<dbReference type="Proteomes" id="UP000051783">
    <property type="component" value="Unassembled WGS sequence"/>
</dbReference>
<dbReference type="OrthoDB" id="3193269at2"/>
<dbReference type="InterPro" id="IPR018647">
    <property type="entry name" value="SLFN_3-like_DNA/RNA_helicase"/>
</dbReference>
<name>A0A0R2MFS4_9LACO</name>
<organism evidence="2 3">
    <name type="scientific">Lactiplantibacillus xiangfangensis</name>
    <dbReference type="NCBI Taxonomy" id="942150"/>
    <lineage>
        <taxon>Bacteria</taxon>
        <taxon>Bacillati</taxon>
        <taxon>Bacillota</taxon>
        <taxon>Bacilli</taxon>
        <taxon>Lactobacillales</taxon>
        <taxon>Lactobacillaceae</taxon>
        <taxon>Lactiplantibacillus</taxon>
    </lineage>
</organism>